<dbReference type="AlphaFoldDB" id="A0A1B6MLJ9"/>
<protein>
    <recommendedName>
        <fullName evidence="2">DRBM domain-containing protein</fullName>
    </recommendedName>
</protein>
<feature type="region of interest" description="Disordered" evidence="1">
    <location>
        <begin position="1"/>
        <end position="148"/>
    </location>
</feature>
<feature type="compositionally biased region" description="Low complexity" evidence="1">
    <location>
        <begin position="88"/>
        <end position="97"/>
    </location>
</feature>
<accession>A0A1B6MLJ9</accession>
<feature type="non-terminal residue" evidence="3">
    <location>
        <position position="1"/>
    </location>
</feature>
<dbReference type="GO" id="GO:0010468">
    <property type="term" value="P:regulation of gene expression"/>
    <property type="evidence" value="ECO:0007669"/>
    <property type="project" value="UniProtKB-ARBA"/>
</dbReference>
<evidence type="ECO:0000313" key="3">
    <source>
        <dbReference type="EMBL" id="JAT36794.1"/>
    </source>
</evidence>
<reference evidence="3" key="1">
    <citation type="submission" date="2015-11" db="EMBL/GenBank/DDBJ databases">
        <title>De novo transcriptome assembly of four potential Pierce s Disease insect vectors from Arizona vineyards.</title>
        <authorList>
            <person name="Tassone E.E."/>
        </authorList>
    </citation>
    <scope>NUCLEOTIDE SEQUENCE</scope>
</reference>
<dbReference type="EMBL" id="GEBQ01003183">
    <property type="protein sequence ID" value="JAT36794.1"/>
    <property type="molecule type" value="Transcribed_RNA"/>
</dbReference>
<sequence length="307" mass="34845">AIPSTSTSSNLNHRRRTPPFRSVSPKAKLPRANGSLENAVEVYMPQLKSSSNNISQSKRSNSLSSTSSSSSSRSLPRQYSKNKRQHDSTSSSSNSSSPERNNHYTTAQKPDIDDFSNDLIPQYRPSQSASSSTFVTQRTYQQQHVRHGSDIVTRHSIVTTSYKQELKSFSRSYRKRSPSPSSDSDDLQKRIQLQVYNNNEKNVTRNQPSGDLNHPFYIHPQDAELYKVRSQNGLPPVQTLHEICVKCRWSLPTYIILPTVPPERGFKFAMLINNHRFITSRLGQQKKLAKAELAKAVLQWFKVLDIP</sequence>
<dbReference type="SMART" id="SM00358">
    <property type="entry name" value="DSRM"/>
    <property type="match status" value="1"/>
</dbReference>
<dbReference type="InterPro" id="IPR014720">
    <property type="entry name" value="dsRBD_dom"/>
</dbReference>
<evidence type="ECO:0000259" key="2">
    <source>
        <dbReference type="SMART" id="SM00358"/>
    </source>
</evidence>
<dbReference type="Gene3D" id="3.30.160.20">
    <property type="match status" value="1"/>
</dbReference>
<gene>
    <name evidence="3" type="ORF">g.12452</name>
</gene>
<feature type="domain" description="DRBM" evidence="2">
    <location>
        <begin position="236"/>
        <end position="302"/>
    </location>
</feature>
<dbReference type="SUPFAM" id="SSF54768">
    <property type="entry name" value="dsRNA-binding domain-like"/>
    <property type="match status" value="1"/>
</dbReference>
<feature type="compositionally biased region" description="Polar residues" evidence="1">
    <location>
        <begin position="124"/>
        <end position="143"/>
    </location>
</feature>
<name>A0A1B6MLJ9_9HEMI</name>
<feature type="compositionally biased region" description="Polar residues" evidence="1">
    <location>
        <begin position="1"/>
        <end position="11"/>
    </location>
</feature>
<feature type="compositionally biased region" description="Low complexity" evidence="1">
    <location>
        <begin position="49"/>
        <end position="74"/>
    </location>
</feature>
<proteinExistence type="predicted"/>
<feature type="region of interest" description="Disordered" evidence="1">
    <location>
        <begin position="168"/>
        <end position="188"/>
    </location>
</feature>
<evidence type="ECO:0000256" key="1">
    <source>
        <dbReference type="SAM" id="MobiDB-lite"/>
    </source>
</evidence>
<organism evidence="3">
    <name type="scientific">Graphocephala atropunctata</name>
    <dbReference type="NCBI Taxonomy" id="36148"/>
    <lineage>
        <taxon>Eukaryota</taxon>
        <taxon>Metazoa</taxon>
        <taxon>Ecdysozoa</taxon>
        <taxon>Arthropoda</taxon>
        <taxon>Hexapoda</taxon>
        <taxon>Insecta</taxon>
        <taxon>Pterygota</taxon>
        <taxon>Neoptera</taxon>
        <taxon>Paraneoptera</taxon>
        <taxon>Hemiptera</taxon>
        <taxon>Auchenorrhyncha</taxon>
        <taxon>Membracoidea</taxon>
        <taxon>Cicadellidae</taxon>
        <taxon>Cicadellinae</taxon>
        <taxon>Cicadellini</taxon>
        <taxon>Graphocephala</taxon>
    </lineage>
</organism>